<comment type="caution">
    <text evidence="1">The sequence shown here is derived from an EMBL/GenBank/DDBJ whole genome shotgun (WGS) entry which is preliminary data.</text>
</comment>
<accession>A0ABD5XNF9</accession>
<sequence>MFDAPLGGEPHVSGEALAAVVADPAPPSVPASLPVPLGTAHLDASAATVRERLDGVPASFDAAAVPNGVVREQRHGRASE</sequence>
<gene>
    <name evidence="1" type="ORF">ACFQRB_05585</name>
</gene>
<name>A0ABD5XNF9_9EURY</name>
<protein>
    <submittedName>
        <fullName evidence="1">Uncharacterized protein</fullName>
    </submittedName>
</protein>
<dbReference type="AlphaFoldDB" id="A0ABD5XNF9"/>
<evidence type="ECO:0000313" key="2">
    <source>
        <dbReference type="Proteomes" id="UP001596368"/>
    </source>
</evidence>
<evidence type="ECO:0000313" key="1">
    <source>
        <dbReference type="EMBL" id="MFC7136171.1"/>
    </source>
</evidence>
<organism evidence="1 2">
    <name type="scientific">Halobaculum litoreum</name>
    <dbReference type="NCBI Taxonomy" id="3031998"/>
    <lineage>
        <taxon>Archaea</taxon>
        <taxon>Methanobacteriati</taxon>
        <taxon>Methanobacteriota</taxon>
        <taxon>Stenosarchaea group</taxon>
        <taxon>Halobacteria</taxon>
        <taxon>Halobacteriales</taxon>
        <taxon>Haloferacaceae</taxon>
        <taxon>Halobaculum</taxon>
    </lineage>
</organism>
<dbReference type="EMBL" id="JBHSZG010000001">
    <property type="protein sequence ID" value="MFC7136171.1"/>
    <property type="molecule type" value="Genomic_DNA"/>
</dbReference>
<dbReference type="Proteomes" id="UP001596368">
    <property type="component" value="Unassembled WGS sequence"/>
</dbReference>
<proteinExistence type="predicted"/>
<reference evidence="1 2" key="1">
    <citation type="journal article" date="2019" name="Int. J. Syst. Evol. Microbiol.">
        <title>The Global Catalogue of Microorganisms (GCM) 10K type strain sequencing project: providing services to taxonomists for standard genome sequencing and annotation.</title>
        <authorList>
            <consortium name="The Broad Institute Genomics Platform"/>
            <consortium name="The Broad Institute Genome Sequencing Center for Infectious Disease"/>
            <person name="Wu L."/>
            <person name="Ma J."/>
        </authorList>
    </citation>
    <scope>NUCLEOTIDE SEQUENCE [LARGE SCALE GENOMIC DNA]</scope>
    <source>
        <strain evidence="1 2">DT92</strain>
    </source>
</reference>
<dbReference type="GeneID" id="81122339"/>
<keyword evidence="2" id="KW-1185">Reference proteome</keyword>
<dbReference type="RefSeq" id="WP_284012355.1">
    <property type="nucleotide sequence ID" value="NZ_CP126156.1"/>
</dbReference>